<feature type="transmembrane region" description="Helical" evidence="1">
    <location>
        <begin position="33"/>
        <end position="52"/>
    </location>
</feature>
<reference evidence="2 3" key="1">
    <citation type="submission" date="2016-07" db="EMBL/GenBank/DDBJ databases">
        <title>Characterization of isolates of Eisenbergiella tayi derived from blood cultures, using whole genome sequencing.</title>
        <authorList>
            <person name="Burdz T."/>
            <person name="Wiebe D."/>
            <person name="Huynh C."/>
            <person name="Bernard K."/>
        </authorList>
    </citation>
    <scope>NUCLEOTIDE SEQUENCE [LARGE SCALE GENOMIC DNA]</scope>
    <source>
        <strain evidence="2 3">NML 110608</strain>
    </source>
</reference>
<comment type="caution">
    <text evidence="2">The sequence shown here is derived from an EMBL/GenBank/DDBJ whole genome shotgun (WGS) entry which is preliminary data.</text>
</comment>
<dbReference type="EMBL" id="MCGH01000002">
    <property type="protein sequence ID" value="ODM05245.1"/>
    <property type="molecule type" value="Genomic_DNA"/>
</dbReference>
<dbReference type="Proteomes" id="UP000094067">
    <property type="component" value="Unassembled WGS sequence"/>
</dbReference>
<accession>A0A1E3A903</accession>
<dbReference type="PATRIC" id="fig|1432052.4.peg.1271"/>
<dbReference type="RefSeq" id="WP_009256028.1">
    <property type="nucleotide sequence ID" value="NZ_CABMHK010000189.1"/>
</dbReference>
<gene>
    <name evidence="2" type="ORF">BEI61_01128</name>
</gene>
<organism evidence="2 3">
    <name type="scientific">Eisenbergiella tayi</name>
    <dbReference type="NCBI Taxonomy" id="1432052"/>
    <lineage>
        <taxon>Bacteria</taxon>
        <taxon>Bacillati</taxon>
        <taxon>Bacillota</taxon>
        <taxon>Clostridia</taxon>
        <taxon>Lachnospirales</taxon>
        <taxon>Lachnospiraceae</taxon>
        <taxon>Eisenbergiella</taxon>
    </lineage>
</organism>
<feature type="transmembrane region" description="Helical" evidence="1">
    <location>
        <begin position="215"/>
        <end position="231"/>
    </location>
</feature>
<proteinExistence type="predicted"/>
<feature type="transmembrane region" description="Helical" evidence="1">
    <location>
        <begin position="163"/>
        <end position="184"/>
    </location>
</feature>
<feature type="transmembrane region" description="Helical" evidence="1">
    <location>
        <begin position="128"/>
        <end position="151"/>
    </location>
</feature>
<evidence type="ECO:0000313" key="3">
    <source>
        <dbReference type="Proteomes" id="UP000094067"/>
    </source>
</evidence>
<feature type="transmembrane region" description="Helical" evidence="1">
    <location>
        <begin position="72"/>
        <end position="97"/>
    </location>
</feature>
<keyword evidence="1" id="KW-1133">Transmembrane helix</keyword>
<protein>
    <submittedName>
        <fullName evidence="2">Uncharacterized protein</fullName>
    </submittedName>
</protein>
<evidence type="ECO:0000256" key="1">
    <source>
        <dbReference type="SAM" id="Phobius"/>
    </source>
</evidence>
<sequence>MDEKKIERIQEDEALKQAFLDDFNKGIHRIGRCMLIVSVILLIGVPFLIGAVNGVTPSLKGFLIGFAKVGIIYIPVAIVEFLVYTPMLGAGGSYLAFITGNVTNMKIPCAMNARDIAKTKVGTPENEIISTISVATSAIVTTLVIVAGVILMIPLRPVLENPVLIPAFDNVVPALFGALGLKYFMKSPKIAAVPVLSMTLLCVFVPAAISQTSLLMIPAGGMALLIGYFLFKKGKL</sequence>
<name>A0A1E3A903_9FIRM</name>
<dbReference type="OrthoDB" id="2052735at2"/>
<keyword evidence="1" id="KW-0472">Membrane</keyword>
<evidence type="ECO:0000313" key="2">
    <source>
        <dbReference type="EMBL" id="ODM05245.1"/>
    </source>
</evidence>
<dbReference type="AlphaFoldDB" id="A0A1E3A903"/>
<keyword evidence="1" id="KW-0812">Transmembrane</keyword>
<feature type="transmembrane region" description="Helical" evidence="1">
    <location>
        <begin position="191"/>
        <end position="209"/>
    </location>
</feature>